<proteinExistence type="predicted"/>
<evidence type="ECO:0000313" key="2">
    <source>
        <dbReference type="EMBL" id="KAA9156971.1"/>
    </source>
</evidence>
<name>A0A5N0UZE6_9PSEU</name>
<keyword evidence="1" id="KW-0812">Transmembrane</keyword>
<sequence length="110" mass="11499">MSTYSAKGSVASRFAAFTSLLGFPLMVLWLLAVTLAGQRCTAADTSGLCVGFAKFVRVGLPVVGWVLGALLMVVGQFVTAALGRRAGWVFALSCLVFPVCLAISVLVTVR</sequence>
<reference evidence="2" key="1">
    <citation type="submission" date="2019-09" db="EMBL/GenBank/DDBJ databases">
        <authorList>
            <person name="Teo W.F.A."/>
            <person name="Duangmal K."/>
        </authorList>
    </citation>
    <scope>NUCLEOTIDE SEQUENCE [LARGE SCALE GENOMIC DNA]</scope>
    <source>
        <strain evidence="2">K81G1</strain>
    </source>
</reference>
<organism evidence="2 3">
    <name type="scientific">Amycolatopsis acidicola</name>
    <dbReference type="NCBI Taxonomy" id="2596893"/>
    <lineage>
        <taxon>Bacteria</taxon>
        <taxon>Bacillati</taxon>
        <taxon>Actinomycetota</taxon>
        <taxon>Actinomycetes</taxon>
        <taxon>Pseudonocardiales</taxon>
        <taxon>Pseudonocardiaceae</taxon>
        <taxon>Amycolatopsis</taxon>
    </lineage>
</organism>
<dbReference type="AlphaFoldDB" id="A0A5N0UZE6"/>
<protein>
    <submittedName>
        <fullName evidence="2">Uncharacterized protein</fullName>
    </submittedName>
</protein>
<feature type="transmembrane region" description="Helical" evidence="1">
    <location>
        <begin position="58"/>
        <end position="82"/>
    </location>
</feature>
<accession>A0A5N0UZE6</accession>
<keyword evidence="3" id="KW-1185">Reference proteome</keyword>
<dbReference type="RefSeq" id="WP_144748427.1">
    <property type="nucleotide sequence ID" value="NZ_VMNW02000045.1"/>
</dbReference>
<keyword evidence="1" id="KW-1133">Transmembrane helix</keyword>
<evidence type="ECO:0000256" key="1">
    <source>
        <dbReference type="SAM" id="Phobius"/>
    </source>
</evidence>
<feature type="transmembrane region" description="Helical" evidence="1">
    <location>
        <begin position="14"/>
        <end position="37"/>
    </location>
</feature>
<keyword evidence="1" id="KW-0472">Membrane</keyword>
<gene>
    <name evidence="2" type="ORF">FPZ12_026515</name>
</gene>
<comment type="caution">
    <text evidence="2">The sequence shown here is derived from an EMBL/GenBank/DDBJ whole genome shotgun (WGS) entry which is preliminary data.</text>
</comment>
<feature type="transmembrane region" description="Helical" evidence="1">
    <location>
        <begin position="88"/>
        <end position="109"/>
    </location>
</feature>
<evidence type="ECO:0000313" key="3">
    <source>
        <dbReference type="Proteomes" id="UP000319769"/>
    </source>
</evidence>
<dbReference type="Proteomes" id="UP000319769">
    <property type="component" value="Unassembled WGS sequence"/>
</dbReference>
<dbReference type="EMBL" id="VMNW02000045">
    <property type="protein sequence ID" value="KAA9156971.1"/>
    <property type="molecule type" value="Genomic_DNA"/>
</dbReference>